<keyword evidence="7 9" id="KW-0539">Nucleus</keyword>
<feature type="region of interest" description="LID" evidence="9">
    <location>
        <begin position="134"/>
        <end position="144"/>
    </location>
</feature>
<evidence type="ECO:0000256" key="2">
    <source>
        <dbReference type="ARBA" id="ARBA00022679"/>
    </source>
</evidence>
<protein>
    <recommendedName>
        <fullName evidence="9">UMP-CMP kinase</fullName>
        <ecNumber evidence="9">2.7.4.14</ecNumber>
    </recommendedName>
    <alternativeName>
        <fullName evidence="9">Deoxycytidylate kinase</fullName>
        <shortName evidence="9">CK</shortName>
        <shortName evidence="9">dCMP kinase</shortName>
    </alternativeName>
    <alternativeName>
        <fullName evidence="9">Uridine monophosphate/cytidine monophosphate kinase</fullName>
        <shortName evidence="9">UMP/CMP kinase</shortName>
        <shortName evidence="9">UMP/CMPK</shortName>
    </alternativeName>
</protein>
<dbReference type="PROSITE" id="PS00113">
    <property type="entry name" value="ADENYLATE_KINASE"/>
    <property type="match status" value="1"/>
</dbReference>
<dbReference type="Proteomes" id="UP000694888">
    <property type="component" value="Unplaced"/>
</dbReference>
<dbReference type="RefSeq" id="XP_005099233.1">
    <property type="nucleotide sequence ID" value="XM_005099176.3"/>
</dbReference>
<dbReference type="EC" id="2.7.4.14" evidence="9"/>
<feature type="binding site" evidence="9">
    <location>
        <begin position="67"/>
        <end position="69"/>
    </location>
    <ligand>
        <name>a ribonucleoside 5'-phosphate</name>
        <dbReference type="ChEBI" id="CHEBI:58043"/>
    </ligand>
</feature>
<keyword evidence="10" id="KW-1185">Reference proteome</keyword>
<dbReference type="SUPFAM" id="SSF52540">
    <property type="entry name" value="P-loop containing nucleoside triphosphate hydrolases"/>
    <property type="match status" value="1"/>
</dbReference>
<gene>
    <name evidence="11" type="primary">LOC101852023</name>
</gene>
<accession>A0ABM0JQK7</accession>
<evidence type="ECO:0000256" key="6">
    <source>
        <dbReference type="ARBA" id="ARBA00022975"/>
    </source>
</evidence>
<dbReference type="NCBIfam" id="TIGR01359">
    <property type="entry name" value="UMP_CMP_kin_fam"/>
    <property type="match status" value="1"/>
</dbReference>
<feature type="binding site" evidence="9">
    <location>
        <position position="135"/>
    </location>
    <ligand>
        <name>ATP</name>
        <dbReference type="ChEBI" id="CHEBI:30616"/>
    </ligand>
</feature>
<evidence type="ECO:0000256" key="9">
    <source>
        <dbReference type="HAMAP-Rule" id="MF_03172"/>
    </source>
</evidence>
<proteinExistence type="inferred from homology"/>
<evidence type="ECO:0000256" key="8">
    <source>
        <dbReference type="ARBA" id="ARBA00048116"/>
    </source>
</evidence>
<feature type="binding site" evidence="9">
    <location>
        <position position="45"/>
    </location>
    <ligand>
        <name>a ribonucleoside 5'-phosphate</name>
        <dbReference type="ChEBI" id="CHEBI:58043"/>
    </ligand>
</feature>
<keyword evidence="4 9" id="KW-0418">Kinase</keyword>
<evidence type="ECO:0000313" key="11">
    <source>
        <dbReference type="RefSeq" id="XP_005099233.1"/>
    </source>
</evidence>
<evidence type="ECO:0000313" key="10">
    <source>
        <dbReference type="Proteomes" id="UP000694888"/>
    </source>
</evidence>
<evidence type="ECO:0000256" key="5">
    <source>
        <dbReference type="ARBA" id="ARBA00022840"/>
    </source>
</evidence>
<keyword evidence="2 9" id="KW-0808">Transferase</keyword>
<dbReference type="InterPro" id="IPR027417">
    <property type="entry name" value="P-loop_NTPase"/>
</dbReference>
<comment type="catalytic activity">
    <reaction evidence="9">
        <text>dCMP + ATP = dCDP + ADP</text>
        <dbReference type="Rhea" id="RHEA:25094"/>
        <dbReference type="ChEBI" id="CHEBI:30616"/>
        <dbReference type="ChEBI" id="CHEBI:57566"/>
        <dbReference type="ChEBI" id="CHEBI:58593"/>
        <dbReference type="ChEBI" id="CHEBI:456216"/>
        <dbReference type="EC" id="2.7.4.14"/>
    </reaction>
</comment>
<comment type="domain">
    <text evidence="9">Consists of three domains, a large central CORE domain and two small peripheral domains, NMPbind and LID, which undergo movements during catalysis. The LID domain closes over the site of phosphoryl transfer upon ATP binding. Assembling and dissambling the active center during each catalytic cycle provides an effective means to prevent ATP hydrolysis.</text>
</comment>
<evidence type="ECO:0000256" key="1">
    <source>
        <dbReference type="ARBA" id="ARBA00022490"/>
    </source>
</evidence>
<comment type="function">
    <text evidence="9">Catalyzes the phosphorylation of pyrimidine nucleoside monophosphates at the expense of ATP. Plays an important role in de novo pyrimidine nucleotide biosynthesis. Has preference for UMP and CMP as phosphate acceptors.</text>
</comment>
<feature type="binding site" evidence="9">
    <location>
        <position position="101"/>
    </location>
    <ligand>
        <name>CMP</name>
        <dbReference type="ChEBI" id="CHEBI:60377"/>
    </ligand>
</feature>
<dbReference type="PRINTS" id="PR00094">
    <property type="entry name" value="ADENYLTKNASE"/>
</dbReference>
<dbReference type="GeneID" id="101852023"/>
<comment type="catalytic activity">
    <reaction evidence="8 9">
        <text>UMP + ATP = UDP + ADP</text>
        <dbReference type="Rhea" id="RHEA:24400"/>
        <dbReference type="ChEBI" id="CHEBI:30616"/>
        <dbReference type="ChEBI" id="CHEBI:57865"/>
        <dbReference type="ChEBI" id="CHEBI:58223"/>
        <dbReference type="ChEBI" id="CHEBI:456216"/>
        <dbReference type="EC" id="2.7.4.14"/>
    </reaction>
</comment>
<comment type="subcellular location">
    <subcellularLocation>
        <location evidence="9">Cytoplasm</location>
    </subcellularLocation>
    <subcellularLocation>
        <location evidence="9">Nucleus</location>
    </subcellularLocation>
</comment>
<comment type="catalytic activity">
    <reaction evidence="9">
        <text>CMP + ATP = CDP + ADP</text>
        <dbReference type="Rhea" id="RHEA:11600"/>
        <dbReference type="ChEBI" id="CHEBI:30616"/>
        <dbReference type="ChEBI" id="CHEBI:58069"/>
        <dbReference type="ChEBI" id="CHEBI:60377"/>
        <dbReference type="ChEBI" id="CHEBI:456216"/>
        <dbReference type="EC" id="2.7.4.14"/>
    </reaction>
</comment>
<reference evidence="11" key="1">
    <citation type="submission" date="2025-08" db="UniProtKB">
        <authorList>
            <consortium name="RefSeq"/>
        </authorList>
    </citation>
    <scope>IDENTIFICATION</scope>
</reference>
<dbReference type="InterPro" id="IPR006266">
    <property type="entry name" value="UMP_CMP_kinase"/>
</dbReference>
<dbReference type="InterPro" id="IPR000850">
    <property type="entry name" value="Adenylat/UMP-CMP_kin"/>
</dbReference>
<dbReference type="PANTHER" id="PTHR23359">
    <property type="entry name" value="NUCLEOTIDE KINASE"/>
    <property type="match status" value="1"/>
</dbReference>
<dbReference type="GO" id="GO:0016301">
    <property type="term" value="F:kinase activity"/>
    <property type="evidence" value="ECO:0007669"/>
    <property type="project" value="UniProtKB-KW"/>
</dbReference>
<keyword evidence="3 9" id="KW-0547">Nucleotide-binding</keyword>
<sequence>MSGDSASLYNVVFVLGGPGAGKGTQCEKINEVFKFKHLSAGELLRQERQTTGSEYGELIAKHIKDGTIVPVEITCSLLKREMENSQVRNFLIDGFPRNKDNLDGWNSAMKEVADVKRVLFFSCPDQVCVDRCLSRGATSNRTDDNADTLKKRLTTYKESTMPIVESFRTLNLISEIDASGSPEQVFAEVQKVFTDLGYKAS</sequence>
<dbReference type="HAMAP" id="MF_03172">
    <property type="entry name" value="Adenylate_kinase_UMP_CMP_kin"/>
    <property type="match status" value="1"/>
</dbReference>
<dbReference type="Pfam" id="PF00406">
    <property type="entry name" value="ADK"/>
    <property type="match status" value="1"/>
</dbReference>
<keyword evidence="5 9" id="KW-0067">ATP-binding</keyword>
<dbReference type="CDD" id="cd01428">
    <property type="entry name" value="ADK"/>
    <property type="match status" value="1"/>
</dbReference>
<keyword evidence="1 9" id="KW-0963">Cytoplasm</keyword>
<comment type="similarity">
    <text evidence="9">Belongs to the adenylate kinase family. UMP-CMP kinase subfamily.</text>
</comment>
<keyword evidence="6 9" id="KW-0665">Pyrimidine biosynthesis</keyword>
<feature type="binding site" evidence="9">
    <location>
        <position position="152"/>
    </location>
    <ligand>
        <name>a ribonucleoside 5'-phosphate</name>
        <dbReference type="ChEBI" id="CHEBI:58043"/>
    </ligand>
</feature>
<feature type="binding site" evidence="9">
    <location>
        <begin position="19"/>
        <end position="24"/>
    </location>
    <ligand>
        <name>ATP</name>
        <dbReference type="ChEBI" id="CHEBI:30616"/>
    </ligand>
</feature>
<feature type="binding site" evidence="9">
    <location>
        <position position="180"/>
    </location>
    <ligand>
        <name>ATP</name>
        <dbReference type="ChEBI" id="CHEBI:30616"/>
    </ligand>
</feature>
<evidence type="ECO:0000256" key="3">
    <source>
        <dbReference type="ARBA" id="ARBA00022741"/>
    </source>
</evidence>
<feature type="binding site" evidence="9">
    <location>
        <begin position="94"/>
        <end position="97"/>
    </location>
    <ligand>
        <name>a ribonucleoside 5'-phosphate</name>
        <dbReference type="ChEBI" id="CHEBI:58043"/>
    </ligand>
</feature>
<evidence type="ECO:0000256" key="4">
    <source>
        <dbReference type="ARBA" id="ARBA00022777"/>
    </source>
</evidence>
<name>A0ABM0JQK7_APLCA</name>
<comment type="subunit">
    <text evidence="9">Monomer.</text>
</comment>
<comment type="cofactor">
    <cofactor evidence="9">
        <name>Mg(2+)</name>
        <dbReference type="ChEBI" id="CHEBI:18420"/>
    </cofactor>
    <text evidence="9">Binds 1 Mg(2+) ion per monomer.</text>
</comment>
<dbReference type="InterPro" id="IPR033690">
    <property type="entry name" value="Adenylat_kinase_CS"/>
</dbReference>
<dbReference type="Gene3D" id="3.40.50.300">
    <property type="entry name" value="P-loop containing nucleotide triphosphate hydrolases"/>
    <property type="match status" value="1"/>
</dbReference>
<organism evidence="10 11">
    <name type="scientific">Aplysia californica</name>
    <name type="common">California sea hare</name>
    <dbReference type="NCBI Taxonomy" id="6500"/>
    <lineage>
        <taxon>Eukaryota</taxon>
        <taxon>Metazoa</taxon>
        <taxon>Spiralia</taxon>
        <taxon>Lophotrochozoa</taxon>
        <taxon>Mollusca</taxon>
        <taxon>Gastropoda</taxon>
        <taxon>Heterobranchia</taxon>
        <taxon>Euthyneura</taxon>
        <taxon>Tectipleura</taxon>
        <taxon>Aplysiida</taxon>
        <taxon>Aplysioidea</taxon>
        <taxon>Aplysiidae</taxon>
        <taxon>Aplysia</taxon>
    </lineage>
</organism>
<feature type="region of interest" description="NMPbind" evidence="9">
    <location>
        <begin position="39"/>
        <end position="69"/>
    </location>
</feature>
<dbReference type="HAMAP" id="MF_00235">
    <property type="entry name" value="Adenylate_kinase_Adk"/>
    <property type="match status" value="1"/>
</dbReference>
<evidence type="ECO:0000256" key="7">
    <source>
        <dbReference type="ARBA" id="ARBA00023242"/>
    </source>
</evidence>
<feature type="binding site" evidence="9">
    <location>
        <position position="141"/>
    </location>
    <ligand>
        <name>a ribonucleoside 5'-phosphate</name>
        <dbReference type="ChEBI" id="CHEBI:58043"/>
    </ligand>
</feature>